<accession>A0A0A9ENZ6</accession>
<sequence>MEPGSTNGAMPARVARNSSTAARIFLGSATAGKQRRSWGKRSG</sequence>
<protein>
    <submittedName>
        <fullName evidence="1">Uncharacterized protein</fullName>
    </submittedName>
</protein>
<proteinExistence type="predicted"/>
<evidence type="ECO:0000313" key="1">
    <source>
        <dbReference type="EMBL" id="JAE01832.1"/>
    </source>
</evidence>
<dbReference type="EMBL" id="GBRH01196064">
    <property type="protein sequence ID" value="JAE01832.1"/>
    <property type="molecule type" value="Transcribed_RNA"/>
</dbReference>
<dbReference type="AlphaFoldDB" id="A0A0A9ENZ6"/>
<organism evidence="1">
    <name type="scientific">Arundo donax</name>
    <name type="common">Giant reed</name>
    <name type="synonym">Donax arundinaceus</name>
    <dbReference type="NCBI Taxonomy" id="35708"/>
    <lineage>
        <taxon>Eukaryota</taxon>
        <taxon>Viridiplantae</taxon>
        <taxon>Streptophyta</taxon>
        <taxon>Embryophyta</taxon>
        <taxon>Tracheophyta</taxon>
        <taxon>Spermatophyta</taxon>
        <taxon>Magnoliopsida</taxon>
        <taxon>Liliopsida</taxon>
        <taxon>Poales</taxon>
        <taxon>Poaceae</taxon>
        <taxon>PACMAD clade</taxon>
        <taxon>Arundinoideae</taxon>
        <taxon>Arundineae</taxon>
        <taxon>Arundo</taxon>
    </lineage>
</organism>
<reference evidence="1" key="1">
    <citation type="submission" date="2014-09" db="EMBL/GenBank/DDBJ databases">
        <authorList>
            <person name="Magalhaes I.L.F."/>
            <person name="Oliveira U."/>
            <person name="Santos F.R."/>
            <person name="Vidigal T.H.D.A."/>
            <person name="Brescovit A.D."/>
            <person name="Santos A.J."/>
        </authorList>
    </citation>
    <scope>NUCLEOTIDE SEQUENCE</scope>
    <source>
        <tissue evidence="1">Shoot tissue taken approximately 20 cm above the soil surface</tissue>
    </source>
</reference>
<reference evidence="1" key="2">
    <citation type="journal article" date="2015" name="Data Brief">
        <title>Shoot transcriptome of the giant reed, Arundo donax.</title>
        <authorList>
            <person name="Barrero R.A."/>
            <person name="Guerrero F.D."/>
            <person name="Moolhuijzen P."/>
            <person name="Goolsby J.A."/>
            <person name="Tidwell J."/>
            <person name="Bellgard S.E."/>
            <person name="Bellgard M.I."/>
        </authorList>
    </citation>
    <scope>NUCLEOTIDE SEQUENCE</scope>
    <source>
        <tissue evidence="1">Shoot tissue taken approximately 20 cm above the soil surface</tissue>
    </source>
</reference>
<name>A0A0A9ENZ6_ARUDO</name>